<proteinExistence type="predicted"/>
<evidence type="ECO:0000313" key="4">
    <source>
        <dbReference type="EMBL" id="SDT06561.1"/>
    </source>
</evidence>
<dbReference type="EMBL" id="LT629748">
    <property type="protein sequence ID" value="SDS12401.1"/>
    <property type="molecule type" value="Genomic_DNA"/>
</dbReference>
<gene>
    <name evidence="2" type="ORF">SAMN05216198_1230</name>
    <name evidence="3" type="ORF">SAMN05216198_2469</name>
    <name evidence="4" type="ORF">SAMN05216198_3564</name>
</gene>
<dbReference type="AlphaFoldDB" id="A0A1H1PM92"/>
<dbReference type="InterPro" id="IPR012337">
    <property type="entry name" value="RNaseH-like_sf"/>
</dbReference>
<reference evidence="5" key="2">
    <citation type="submission" date="2016-10" db="EMBL/GenBank/DDBJ databases">
        <authorList>
            <person name="Varghese N."/>
            <person name="Submissions S."/>
        </authorList>
    </citation>
    <scope>NUCLEOTIDE SEQUENCE [LARGE SCALE GENOMIC DNA]</scope>
    <source>
        <strain evidence="5">2SM5</strain>
    </source>
</reference>
<keyword evidence="5" id="KW-1185">Reference proteome</keyword>
<dbReference type="STRING" id="797277.SAMN05216198_1230"/>
<dbReference type="Proteomes" id="UP000243426">
    <property type="component" value="Chromosome I"/>
</dbReference>
<dbReference type="EMBL" id="LT629748">
    <property type="protein sequence ID" value="SDT06561.1"/>
    <property type="molecule type" value="Genomic_DNA"/>
</dbReference>
<accession>A0A1H1PM92</accession>
<evidence type="ECO:0000313" key="5">
    <source>
        <dbReference type="Proteomes" id="UP000243426"/>
    </source>
</evidence>
<dbReference type="InterPro" id="IPR036397">
    <property type="entry name" value="RNaseH_sf"/>
</dbReference>
<dbReference type="Gene3D" id="3.30.420.10">
    <property type="entry name" value="Ribonuclease H-like superfamily/Ribonuclease H"/>
    <property type="match status" value="1"/>
</dbReference>
<dbReference type="PANTHER" id="PTHR46889:SF4">
    <property type="entry name" value="TRANSPOSASE INSO FOR INSERTION SEQUENCE ELEMENT IS911B-RELATED"/>
    <property type="match status" value="1"/>
</dbReference>
<dbReference type="SUPFAM" id="SSF53098">
    <property type="entry name" value="Ribonuclease H-like"/>
    <property type="match status" value="1"/>
</dbReference>
<dbReference type="GO" id="GO:0003676">
    <property type="term" value="F:nucleic acid binding"/>
    <property type="evidence" value="ECO:0007669"/>
    <property type="project" value="InterPro"/>
</dbReference>
<evidence type="ECO:0000313" key="3">
    <source>
        <dbReference type="EMBL" id="SDS66561.1"/>
    </source>
</evidence>
<evidence type="ECO:0000259" key="1">
    <source>
        <dbReference type="PROSITE" id="PS50994"/>
    </source>
</evidence>
<sequence length="350" mass="39907">MKQMAIALIDEAVEAGARKHLACGVLGLTDRTLRRWQRSETLLDQRKGAVRKGSAHALTAQEKEQILAVCNSAEHQSLPPSQIVPRLADHGIYIASESSFYRVLREHEQAHRRGRTAAPRTLEKPQAWVATAPNQLWSWDITFLPTAVKGEFYRLYLVMDIFSRMIVGWEIHHNEASAHASTLISKACLRHGIRRDQLVLHSDNGSPMKGATMLATLQKLGVVPSFSRPSVSNDNPYSEAMFKTLKYSPAYPAKRFADIDQARVWVQRFVSWYNTEHRHSGIRFVTPEQRHVGLDRDILVSRTAVYEAAKQANPARWRTRPTRNWTPIDSVWLNPDNLHEELLEKERRAA</sequence>
<reference evidence="2" key="1">
    <citation type="submission" date="2016-10" db="EMBL/GenBank/DDBJ databases">
        <authorList>
            <person name="de Groot N.N."/>
        </authorList>
    </citation>
    <scope>NUCLEOTIDE SEQUENCE [LARGE SCALE GENOMIC DNA]</scope>
    <source>
        <strain evidence="2">2SM5</strain>
    </source>
</reference>
<dbReference type="InterPro" id="IPR048020">
    <property type="entry name" value="Transpos_IS3"/>
</dbReference>
<dbReference type="EMBL" id="LT629748">
    <property type="protein sequence ID" value="SDS66561.1"/>
    <property type="molecule type" value="Genomic_DNA"/>
</dbReference>
<organism evidence="2 5">
    <name type="scientific">Halopseudomonas litoralis</name>
    <dbReference type="NCBI Taxonomy" id="797277"/>
    <lineage>
        <taxon>Bacteria</taxon>
        <taxon>Pseudomonadati</taxon>
        <taxon>Pseudomonadota</taxon>
        <taxon>Gammaproteobacteria</taxon>
        <taxon>Pseudomonadales</taxon>
        <taxon>Pseudomonadaceae</taxon>
        <taxon>Halopseudomonas</taxon>
    </lineage>
</organism>
<dbReference type="NCBIfam" id="NF033516">
    <property type="entry name" value="transpos_IS3"/>
    <property type="match status" value="1"/>
</dbReference>
<protein>
    <submittedName>
        <fullName evidence="2">Transposase InsO and inactivated derivatives</fullName>
    </submittedName>
</protein>
<dbReference type="GO" id="GO:0015074">
    <property type="term" value="P:DNA integration"/>
    <property type="evidence" value="ECO:0007669"/>
    <property type="project" value="InterPro"/>
</dbReference>
<dbReference type="Pfam" id="PF00665">
    <property type="entry name" value="rve"/>
    <property type="match status" value="1"/>
</dbReference>
<dbReference type="InterPro" id="IPR001584">
    <property type="entry name" value="Integrase_cat-core"/>
</dbReference>
<dbReference type="PANTHER" id="PTHR46889">
    <property type="entry name" value="TRANSPOSASE INSF FOR INSERTION SEQUENCE IS3B-RELATED"/>
    <property type="match status" value="1"/>
</dbReference>
<dbReference type="InterPro" id="IPR050900">
    <property type="entry name" value="Transposase_IS3/IS150/IS904"/>
</dbReference>
<evidence type="ECO:0000313" key="2">
    <source>
        <dbReference type="EMBL" id="SDS12401.1"/>
    </source>
</evidence>
<name>A0A1H1PM92_9GAMM</name>
<feature type="domain" description="Integrase catalytic" evidence="1">
    <location>
        <begin position="129"/>
        <end position="295"/>
    </location>
</feature>
<dbReference type="PROSITE" id="PS50994">
    <property type="entry name" value="INTEGRASE"/>
    <property type="match status" value="1"/>
</dbReference>